<protein>
    <recommendedName>
        <fullName evidence="3">GNAT family N-acetyltransferase</fullName>
    </recommendedName>
</protein>
<dbReference type="AlphaFoldDB" id="A0A5C5GI45"/>
<evidence type="ECO:0008006" key="3">
    <source>
        <dbReference type="Google" id="ProtNLM"/>
    </source>
</evidence>
<name>A0A5C5GI45_9RHOB</name>
<dbReference type="SUPFAM" id="SSF55729">
    <property type="entry name" value="Acyl-CoA N-acyltransferases (Nat)"/>
    <property type="match status" value="1"/>
</dbReference>
<keyword evidence="2" id="KW-1185">Reference proteome</keyword>
<comment type="caution">
    <text evidence="1">The sequence shown here is derived from an EMBL/GenBank/DDBJ whole genome shotgun (WGS) entry which is preliminary data.</text>
</comment>
<accession>A0A5C5GI45</accession>
<proteinExistence type="predicted"/>
<dbReference type="RefSeq" id="WP_140193800.1">
    <property type="nucleotide sequence ID" value="NZ_CP065915.1"/>
</dbReference>
<dbReference type="InterPro" id="IPR016181">
    <property type="entry name" value="Acyl_CoA_acyltransferase"/>
</dbReference>
<dbReference type="Proteomes" id="UP000314011">
    <property type="component" value="Unassembled WGS sequence"/>
</dbReference>
<dbReference type="EMBL" id="VFFF01000001">
    <property type="protein sequence ID" value="TNY33116.1"/>
    <property type="molecule type" value="Genomic_DNA"/>
</dbReference>
<organism evidence="1 2">
    <name type="scientific">Pelagovum pacificum</name>
    <dbReference type="NCBI Taxonomy" id="2588711"/>
    <lineage>
        <taxon>Bacteria</taxon>
        <taxon>Pseudomonadati</taxon>
        <taxon>Pseudomonadota</taxon>
        <taxon>Alphaproteobacteria</taxon>
        <taxon>Rhodobacterales</taxon>
        <taxon>Paracoccaceae</taxon>
        <taxon>Pelagovum</taxon>
    </lineage>
</organism>
<gene>
    <name evidence="1" type="ORF">FHY64_07505</name>
</gene>
<reference evidence="1 2" key="1">
    <citation type="submission" date="2019-06" db="EMBL/GenBank/DDBJ databases">
        <title>Genome of new Rhodobacteraceae sp. SM1903.</title>
        <authorList>
            <person name="Ren X."/>
        </authorList>
    </citation>
    <scope>NUCLEOTIDE SEQUENCE [LARGE SCALE GENOMIC DNA]</scope>
    <source>
        <strain evidence="1 2">SM1903</strain>
    </source>
</reference>
<dbReference type="OrthoDB" id="8894819at2"/>
<sequence>MPDAGYATRPLAPESWQPYADLVDRHHRRKGVAARALEGAMPLIAEAGCGTVGACPEELTGQKTSAGFLWGGTLSLFERAGFAPHRKIGKHRWIVRRNIERTLQ</sequence>
<evidence type="ECO:0000313" key="2">
    <source>
        <dbReference type="Proteomes" id="UP000314011"/>
    </source>
</evidence>
<evidence type="ECO:0000313" key="1">
    <source>
        <dbReference type="EMBL" id="TNY33116.1"/>
    </source>
</evidence>